<evidence type="ECO:0000313" key="1">
    <source>
        <dbReference type="EMBL" id="PIP87434.1"/>
    </source>
</evidence>
<dbReference type="GO" id="GO:0005829">
    <property type="term" value="C:cytosol"/>
    <property type="evidence" value="ECO:0007669"/>
    <property type="project" value="TreeGrafter"/>
</dbReference>
<dbReference type="PANTHER" id="PTHR10948:SF23">
    <property type="entry name" value="TRANSPOSASE INSI FOR INSERTION SEQUENCE ELEMENT IS30A-RELATED"/>
    <property type="match status" value="1"/>
</dbReference>
<accession>A0A2H0DZ24</accession>
<dbReference type="InterPro" id="IPR051917">
    <property type="entry name" value="Transposase-Integrase"/>
</dbReference>
<dbReference type="AlphaFoldDB" id="A0A2H0DZ24"/>
<sequence>MKIESYPTLRKHIIFELKRYQSPECIAGNMREQNMVPRVSSDAIYRWLRSVYGQRYCKYLCTKRYKKKPQRNSSKRHIIPNMVSIHKMETASGFVTEGDTMLSPKKVSRTAAVVVVWRETKLLKGELVKSLRPIHTRRVMKKIHNDNKSGAMILDQGIENQEHERFGVSTYFCDTASPRQKPLIENNIGQLRRWWWPKGTDLSKISKEEFQEKIEIMNNKYKKSLQYRSANEVSREYGILK</sequence>
<organism evidence="1 2">
    <name type="scientific">Candidatus Campbellbacteria bacterium CG22_combo_CG10-13_8_21_14_all_36_13</name>
    <dbReference type="NCBI Taxonomy" id="1974529"/>
    <lineage>
        <taxon>Bacteria</taxon>
        <taxon>Candidatus Campbelliibacteriota</taxon>
    </lineage>
</organism>
<gene>
    <name evidence="1" type="ORF">COW81_00165</name>
</gene>
<dbReference type="GO" id="GO:0004803">
    <property type="term" value="F:transposase activity"/>
    <property type="evidence" value="ECO:0007669"/>
    <property type="project" value="TreeGrafter"/>
</dbReference>
<name>A0A2H0DZ24_9BACT</name>
<dbReference type="SUPFAM" id="SSF53098">
    <property type="entry name" value="Ribonuclease H-like"/>
    <property type="match status" value="1"/>
</dbReference>
<dbReference type="NCBIfam" id="NF033563">
    <property type="entry name" value="transpos_IS30"/>
    <property type="match status" value="1"/>
</dbReference>
<protein>
    <recommendedName>
        <fullName evidence="3">Integrase catalytic domain-containing protein</fullName>
    </recommendedName>
</protein>
<evidence type="ECO:0008006" key="3">
    <source>
        <dbReference type="Google" id="ProtNLM"/>
    </source>
</evidence>
<dbReference type="PANTHER" id="PTHR10948">
    <property type="entry name" value="TRANSPOSASE"/>
    <property type="match status" value="1"/>
</dbReference>
<evidence type="ECO:0000313" key="2">
    <source>
        <dbReference type="Proteomes" id="UP000231143"/>
    </source>
</evidence>
<dbReference type="InterPro" id="IPR053392">
    <property type="entry name" value="Transposase_IS30-like"/>
</dbReference>
<dbReference type="Proteomes" id="UP000231143">
    <property type="component" value="Unassembled WGS sequence"/>
</dbReference>
<dbReference type="InterPro" id="IPR012337">
    <property type="entry name" value="RNaseH-like_sf"/>
</dbReference>
<dbReference type="GO" id="GO:0032196">
    <property type="term" value="P:transposition"/>
    <property type="evidence" value="ECO:0007669"/>
    <property type="project" value="TreeGrafter"/>
</dbReference>
<dbReference type="EMBL" id="PCTT01000003">
    <property type="protein sequence ID" value="PIP87434.1"/>
    <property type="molecule type" value="Genomic_DNA"/>
</dbReference>
<comment type="caution">
    <text evidence="1">The sequence shown here is derived from an EMBL/GenBank/DDBJ whole genome shotgun (WGS) entry which is preliminary data.</text>
</comment>
<proteinExistence type="predicted"/>
<reference evidence="1 2" key="1">
    <citation type="submission" date="2017-09" db="EMBL/GenBank/DDBJ databases">
        <title>Depth-based differentiation of microbial function through sediment-hosted aquifers and enrichment of novel symbionts in the deep terrestrial subsurface.</title>
        <authorList>
            <person name="Probst A.J."/>
            <person name="Ladd B."/>
            <person name="Jarett J.K."/>
            <person name="Geller-Mcgrath D.E."/>
            <person name="Sieber C.M."/>
            <person name="Emerson J.B."/>
            <person name="Anantharaman K."/>
            <person name="Thomas B.C."/>
            <person name="Malmstrom R."/>
            <person name="Stieglmeier M."/>
            <person name="Klingl A."/>
            <person name="Woyke T."/>
            <person name="Ryan C.M."/>
            <person name="Banfield J.F."/>
        </authorList>
    </citation>
    <scope>NUCLEOTIDE SEQUENCE [LARGE SCALE GENOMIC DNA]</scope>
    <source>
        <strain evidence="1">CG22_combo_CG10-13_8_21_14_all_36_13</strain>
    </source>
</reference>